<comment type="caution">
    <text evidence="3">The sequence shown here is derived from an EMBL/GenBank/DDBJ whole genome shotgun (WGS) entry which is preliminary data.</text>
</comment>
<evidence type="ECO:0000256" key="1">
    <source>
        <dbReference type="SAM" id="MobiDB-lite"/>
    </source>
</evidence>
<dbReference type="InterPro" id="IPR036047">
    <property type="entry name" value="F-box-like_dom_sf"/>
</dbReference>
<evidence type="ECO:0000259" key="2">
    <source>
        <dbReference type="PROSITE" id="PS50181"/>
    </source>
</evidence>
<feature type="compositionally biased region" description="Pro residues" evidence="1">
    <location>
        <begin position="1"/>
        <end position="14"/>
    </location>
</feature>
<dbReference type="InterPro" id="IPR052283">
    <property type="entry name" value="GenomicStab_NeuMorph_Reg"/>
</dbReference>
<feature type="non-terminal residue" evidence="3">
    <location>
        <position position="745"/>
    </location>
</feature>
<sequence length="745" mass="83474">PQLSSVPPPPPAYIPRPRSQPQYVYATIPEVGGKLAARPTARKLPSGPFTKELYAYPTQNGSGVGSGSGQHYEKSSKPRWPNPEGRPTCSRCDNDRPESGYGSVHHGSSRPQSRVNTNDWLSSVSEHSNASTDTVIPASEYQGECSRIGPMSPTASCGSVLDADDEVFELNLDRKLPVDDDGILWHDDVCESGPSKNDALYCKPKPRLSTKSSTDSRQTKNSWHPEQTKDQLPLSRMSSVNSVEREILGDINQETKLEMQRYKFLLRDRLRVLKEQEKFMEGGDADCGDTGALSDSDLTSVTSNDSMTSVTFTSFSEVSDDERSGRRWKRSKFKSPLVRRGNVKRLVAEKPKPISIVPQSACVKPMTITPPSGVKANQLKVSPASAFRNPSATSTTAKQQQQQPRRQQQQQQQTKEDTDPATLQRHSLLFLIFSYLDTRTLSRLSIVCREWRDISRHPSLWHKVVLVNNRISSKFLHTLSQWCCTVQILTLEELRARPKKSYESIDEYKKKTRGSLEPGLDDLLKASQKTLVSLRIIDCGNILTDRCLWLSSCHCHLLQHVTYVSNTDPLGSEVIWSLGAGCREITKLIVPPLYPNERGDRFTNRCLQMISWCWPEIKMLAIGGKYIGKKGLTEIARNCSLLQVLELHQMKKLTDEIALGMCGAGLHHLVMLSIIFTRVTPSVIKIFVDSCPRLKSLKVHLSIADYYTDAEKPDNKRAFATRVKEIEILKKSEAIAKVLTLQVAE</sequence>
<dbReference type="EMBL" id="JAODUP010000075">
    <property type="protein sequence ID" value="KAK2163685.1"/>
    <property type="molecule type" value="Genomic_DNA"/>
</dbReference>
<evidence type="ECO:0000313" key="3">
    <source>
        <dbReference type="EMBL" id="KAK2163685.1"/>
    </source>
</evidence>
<dbReference type="SUPFAM" id="SSF52047">
    <property type="entry name" value="RNI-like"/>
    <property type="match status" value="1"/>
</dbReference>
<dbReference type="PANTHER" id="PTHR15739:SF5">
    <property type="entry name" value="LD23158P"/>
    <property type="match status" value="1"/>
</dbReference>
<keyword evidence="4" id="KW-1185">Reference proteome</keyword>
<evidence type="ECO:0000313" key="4">
    <source>
        <dbReference type="Proteomes" id="UP001208570"/>
    </source>
</evidence>
<feature type="region of interest" description="Disordered" evidence="1">
    <location>
        <begin position="1"/>
        <end position="21"/>
    </location>
</feature>
<feature type="compositionally biased region" description="Polar residues" evidence="1">
    <location>
        <begin position="388"/>
        <end position="398"/>
    </location>
</feature>
<dbReference type="SUPFAM" id="SSF81383">
    <property type="entry name" value="F-box domain"/>
    <property type="match status" value="1"/>
</dbReference>
<dbReference type="AlphaFoldDB" id="A0AAD9K3H9"/>
<dbReference type="InterPro" id="IPR001810">
    <property type="entry name" value="F-box_dom"/>
</dbReference>
<dbReference type="SMART" id="SM00256">
    <property type="entry name" value="FBOX"/>
    <property type="match status" value="1"/>
</dbReference>
<feature type="region of interest" description="Disordered" evidence="1">
    <location>
        <begin position="193"/>
        <end position="238"/>
    </location>
</feature>
<dbReference type="InterPro" id="IPR032675">
    <property type="entry name" value="LRR_dom_sf"/>
</dbReference>
<organism evidence="3 4">
    <name type="scientific">Paralvinella palmiformis</name>
    <dbReference type="NCBI Taxonomy" id="53620"/>
    <lineage>
        <taxon>Eukaryota</taxon>
        <taxon>Metazoa</taxon>
        <taxon>Spiralia</taxon>
        <taxon>Lophotrochozoa</taxon>
        <taxon>Annelida</taxon>
        <taxon>Polychaeta</taxon>
        <taxon>Sedentaria</taxon>
        <taxon>Canalipalpata</taxon>
        <taxon>Terebellida</taxon>
        <taxon>Terebelliformia</taxon>
        <taxon>Alvinellidae</taxon>
        <taxon>Paralvinella</taxon>
    </lineage>
</organism>
<dbReference type="Proteomes" id="UP001208570">
    <property type="component" value="Unassembled WGS sequence"/>
</dbReference>
<gene>
    <name evidence="3" type="ORF">LSH36_75g07038</name>
</gene>
<feature type="domain" description="F-box" evidence="2">
    <location>
        <begin position="428"/>
        <end position="464"/>
    </location>
</feature>
<dbReference type="CDD" id="cd22109">
    <property type="entry name" value="F-box_FBXO41"/>
    <property type="match status" value="1"/>
</dbReference>
<feature type="compositionally biased region" description="Polar residues" evidence="1">
    <location>
        <begin position="209"/>
        <end position="225"/>
    </location>
</feature>
<proteinExistence type="predicted"/>
<accession>A0AAD9K3H9</accession>
<dbReference type="PROSITE" id="PS50181">
    <property type="entry name" value="FBOX"/>
    <property type="match status" value="1"/>
</dbReference>
<dbReference type="Pfam" id="PF12937">
    <property type="entry name" value="F-box-like"/>
    <property type="match status" value="1"/>
</dbReference>
<feature type="region of interest" description="Disordered" evidence="1">
    <location>
        <begin position="386"/>
        <end position="420"/>
    </location>
</feature>
<feature type="compositionally biased region" description="Polar residues" evidence="1">
    <location>
        <begin position="109"/>
        <end position="134"/>
    </location>
</feature>
<dbReference type="PANTHER" id="PTHR15739">
    <property type="entry name" value="ZINC FINGER PROTEIN"/>
    <property type="match status" value="1"/>
</dbReference>
<dbReference type="Gene3D" id="3.80.10.10">
    <property type="entry name" value="Ribonuclease Inhibitor"/>
    <property type="match status" value="1"/>
</dbReference>
<feature type="region of interest" description="Disordered" evidence="1">
    <location>
        <begin position="37"/>
        <end position="135"/>
    </location>
</feature>
<reference evidence="3" key="1">
    <citation type="journal article" date="2023" name="Mol. Biol. Evol.">
        <title>Third-Generation Sequencing Reveals the Adaptive Role of the Epigenome in Three Deep-Sea Polychaetes.</title>
        <authorList>
            <person name="Perez M."/>
            <person name="Aroh O."/>
            <person name="Sun Y."/>
            <person name="Lan Y."/>
            <person name="Juniper S.K."/>
            <person name="Young C.R."/>
            <person name="Angers B."/>
            <person name="Qian P.Y."/>
        </authorList>
    </citation>
    <scope>NUCLEOTIDE SEQUENCE</scope>
    <source>
        <strain evidence="3">P08H-3</strain>
    </source>
</reference>
<feature type="compositionally biased region" description="Low complexity" evidence="1">
    <location>
        <begin position="399"/>
        <end position="413"/>
    </location>
</feature>
<name>A0AAD9K3H9_9ANNE</name>
<protein>
    <recommendedName>
        <fullName evidence="2">F-box domain-containing protein</fullName>
    </recommendedName>
</protein>